<dbReference type="SMART" id="SM00212">
    <property type="entry name" value="UBCc"/>
    <property type="match status" value="1"/>
</dbReference>
<dbReference type="PANTHER" id="PTHR46116">
    <property type="entry name" value="(E3-INDEPENDENT) E2 UBIQUITIN-CONJUGATING ENZYME"/>
    <property type="match status" value="1"/>
</dbReference>
<reference evidence="5" key="1">
    <citation type="journal article" date="2020" name="Mol. Plant Microbe Interact.">
        <title>Genome Sequence of the Biocontrol Agent Coniothyrium minitans strain Conio (IMI 134523).</title>
        <authorList>
            <person name="Patel D."/>
            <person name="Shittu T.A."/>
            <person name="Baroncelli R."/>
            <person name="Muthumeenakshi S."/>
            <person name="Osborne T.H."/>
            <person name="Janganan T.K."/>
            <person name="Sreenivasaprasad S."/>
        </authorList>
    </citation>
    <scope>NUCLEOTIDE SEQUENCE</scope>
    <source>
        <strain evidence="5">Conio</strain>
    </source>
</reference>
<dbReference type="AlphaFoldDB" id="A0A9P6KTF8"/>
<proteinExistence type="predicted"/>
<keyword evidence="6" id="KW-1185">Reference proteome</keyword>
<gene>
    <name evidence="5" type="ORF">PMIN01_03189</name>
</gene>
<keyword evidence="1" id="KW-0808">Transferase</keyword>
<feature type="region of interest" description="Disordered" evidence="3">
    <location>
        <begin position="756"/>
        <end position="775"/>
    </location>
</feature>
<comment type="caution">
    <text evidence="5">The sequence shown here is derived from an EMBL/GenBank/DDBJ whole genome shotgun (WGS) entry which is preliminary data.</text>
</comment>
<evidence type="ECO:0000256" key="1">
    <source>
        <dbReference type="ARBA" id="ARBA00022679"/>
    </source>
</evidence>
<feature type="region of interest" description="Disordered" evidence="3">
    <location>
        <begin position="792"/>
        <end position="811"/>
    </location>
</feature>
<evidence type="ECO:0000256" key="2">
    <source>
        <dbReference type="ARBA" id="ARBA00022786"/>
    </source>
</evidence>
<accession>A0A9P6KTF8</accession>
<evidence type="ECO:0000313" key="5">
    <source>
        <dbReference type="EMBL" id="KAF9737906.1"/>
    </source>
</evidence>
<evidence type="ECO:0000313" key="6">
    <source>
        <dbReference type="Proteomes" id="UP000756921"/>
    </source>
</evidence>
<dbReference type="Pfam" id="PF00179">
    <property type="entry name" value="UQ_con"/>
    <property type="match status" value="1"/>
</dbReference>
<dbReference type="EMBL" id="WJXW01000003">
    <property type="protein sequence ID" value="KAF9737906.1"/>
    <property type="molecule type" value="Genomic_DNA"/>
</dbReference>
<dbReference type="InterPro" id="IPR000608">
    <property type="entry name" value="UBC"/>
</dbReference>
<feature type="compositionally biased region" description="Low complexity" evidence="3">
    <location>
        <begin position="802"/>
        <end position="811"/>
    </location>
</feature>
<dbReference type="InterPro" id="IPR016135">
    <property type="entry name" value="UBQ-conjugating_enzyme/RWD"/>
</dbReference>
<keyword evidence="2" id="KW-0833">Ubl conjugation pathway</keyword>
<organism evidence="5 6">
    <name type="scientific">Paraphaeosphaeria minitans</name>
    <dbReference type="NCBI Taxonomy" id="565426"/>
    <lineage>
        <taxon>Eukaryota</taxon>
        <taxon>Fungi</taxon>
        <taxon>Dikarya</taxon>
        <taxon>Ascomycota</taxon>
        <taxon>Pezizomycotina</taxon>
        <taxon>Dothideomycetes</taxon>
        <taxon>Pleosporomycetidae</taxon>
        <taxon>Pleosporales</taxon>
        <taxon>Massarineae</taxon>
        <taxon>Didymosphaeriaceae</taxon>
        <taxon>Paraphaeosphaeria</taxon>
    </lineage>
</organism>
<feature type="region of interest" description="Disordered" evidence="3">
    <location>
        <begin position="849"/>
        <end position="975"/>
    </location>
</feature>
<evidence type="ECO:0000256" key="3">
    <source>
        <dbReference type="SAM" id="MobiDB-lite"/>
    </source>
</evidence>
<protein>
    <submittedName>
        <fullName evidence="5">Ubiquitin-conjugating enzyme</fullName>
    </submittedName>
</protein>
<evidence type="ECO:0000259" key="4">
    <source>
        <dbReference type="PROSITE" id="PS50127"/>
    </source>
</evidence>
<feature type="compositionally biased region" description="Basic and acidic residues" evidence="3">
    <location>
        <begin position="964"/>
        <end position="975"/>
    </location>
</feature>
<dbReference type="PROSITE" id="PS50127">
    <property type="entry name" value="UBC_2"/>
    <property type="match status" value="1"/>
</dbReference>
<feature type="domain" description="UBC core" evidence="4">
    <location>
        <begin position="521"/>
        <end position="676"/>
    </location>
</feature>
<dbReference type="CDD" id="cd23810">
    <property type="entry name" value="UBCc_BIRC6"/>
    <property type="match status" value="1"/>
</dbReference>
<name>A0A9P6KTF8_9PLEO</name>
<dbReference type="Gene3D" id="3.10.110.10">
    <property type="entry name" value="Ubiquitin Conjugating Enzyme"/>
    <property type="match status" value="1"/>
</dbReference>
<dbReference type="OrthoDB" id="47801at2759"/>
<sequence length="975" mass="107022">MTPEEEVDHALAISLNKQLNVFDIPEDSPAVDPTSPASLGDTSDDADLARALALKWEQEISNGEATVYSTEWEDEDLIDEPSSSKSMFHWPSKPVRTAQPLQRNIFPELSRKRDSDVEELCKADGVFYARGVSNAGAEESFGSLNEFMAHVRDAKCTMCNAEYSVTPASISAWFTNWSGGSIAPLSVPKESSWVKIHGKEVSWCCASGRLLLIWILLCAFDDRFYPTDKPLATPQKPDNESAVNLTFDEIGTVKKQKAEPNMPRKKGVGFGGPSIHNLSFAPFDGHRERSPGNDSGLIRAQQAQMDEDTLGSMFLRLLATLLPVLTRETTFDRDPPEAVAAMLLESKILEYSAALLRNDSLDDVSVRQLVYRDLFTFVTLLCEHHATSELVHKDRLVRSDGRNLSSRFSQGLYSVPEDKRESLSNSLRNLATQSGLLVQRAHATDFTTQDDQGLMRMARHTAELWNFLSNNSPEHFGLYKLPNGAALNANPDPISHLSDDQIMASHHFARQAQGIQYTPHGRMRKIITHIANLSTGLPQGIHVRYSIDRPDVMKAIIIGPAGTPYEGGIFEFDIFCPANYPNEPPRVKFRTTGNGTVDFNPNLYSDGKVCLSLLGTWRGPSWDPNHSTLLQVLVSIQAMILCEDPWYNEPARDRKDSASSAAYNKTIRALTVEHAILGYADCQGPIWADVIEQHFKHNADKILQTMQAWTELEVERQPRQKHTQWRHSRSKPLVSMQKQLQNAMRKFGSTLELGIMYPPQESKQPPSQVLGAPFGPSISPANLLDKLQATQSDRAGNYDPPSSSFGRGGNNSSTGRWGLFGSWKRGGVRGGFLPSNVDHFSPFLSTLDGSAEPTPAPRGRGQIARGPYPGVSFPTRGGRGSGPALAPAGSSPVVSRNSDLPAFRGRGVPRRGGFKYRGGISRGGRGSGPAPDVAGSSPVLPNSDSTRERGQGQGRGRGRGRGVSRADESHYRGGS</sequence>
<dbReference type="Proteomes" id="UP000756921">
    <property type="component" value="Unassembled WGS sequence"/>
</dbReference>
<dbReference type="SUPFAM" id="SSF54495">
    <property type="entry name" value="UBC-like"/>
    <property type="match status" value="1"/>
</dbReference>
<feature type="region of interest" description="Disordered" evidence="3">
    <location>
        <begin position="24"/>
        <end position="43"/>
    </location>
</feature>
<dbReference type="GO" id="GO:0016740">
    <property type="term" value="F:transferase activity"/>
    <property type="evidence" value="ECO:0007669"/>
    <property type="project" value="UniProtKB-KW"/>
</dbReference>